<evidence type="ECO:0000256" key="6">
    <source>
        <dbReference type="ARBA" id="ARBA00023180"/>
    </source>
</evidence>
<dbReference type="GO" id="GO:0016491">
    <property type="term" value="F:oxidoreductase activity"/>
    <property type="evidence" value="ECO:0007669"/>
    <property type="project" value="UniProtKB-KW"/>
</dbReference>
<dbReference type="CDD" id="cd04206">
    <property type="entry name" value="CuRO_1_LCC_like"/>
    <property type="match status" value="1"/>
</dbReference>
<dbReference type="Pfam" id="PF00394">
    <property type="entry name" value="Cu-oxidase"/>
    <property type="match status" value="1"/>
</dbReference>
<feature type="region of interest" description="Disordered" evidence="7">
    <location>
        <begin position="89"/>
        <end position="108"/>
    </location>
</feature>
<protein>
    <submittedName>
        <fullName evidence="12">Uncharacterized protein</fullName>
    </submittedName>
</protein>
<evidence type="ECO:0000256" key="1">
    <source>
        <dbReference type="ARBA" id="ARBA00010609"/>
    </source>
</evidence>
<comment type="similarity">
    <text evidence="1">Belongs to the multicopper oxidase family.</text>
</comment>
<dbReference type="Gene3D" id="2.60.40.420">
    <property type="entry name" value="Cupredoxins - blue copper proteins"/>
    <property type="match status" value="3"/>
</dbReference>
<dbReference type="OrthoDB" id="2121828at2759"/>
<name>A0A0F7ZUE2_9HYPO</name>
<dbReference type="InterPro" id="IPR045087">
    <property type="entry name" value="Cu-oxidase_fam"/>
</dbReference>
<dbReference type="InterPro" id="IPR002355">
    <property type="entry name" value="Cu_oxidase_Cu_BS"/>
</dbReference>
<reference evidence="12 13" key="1">
    <citation type="journal article" date="2014" name="Genome Biol. Evol.">
        <title>Comparative genomics and transcriptomics analyses reveal divergent lifestyle features of nematode endoparasitic fungus Hirsutella minnesotensis.</title>
        <authorList>
            <person name="Lai Y."/>
            <person name="Liu K."/>
            <person name="Zhang X."/>
            <person name="Zhang X."/>
            <person name="Li K."/>
            <person name="Wang N."/>
            <person name="Shu C."/>
            <person name="Wu Y."/>
            <person name="Wang C."/>
            <person name="Bushley K.E."/>
            <person name="Xiang M."/>
            <person name="Liu X."/>
        </authorList>
    </citation>
    <scope>NUCLEOTIDE SEQUENCE [LARGE SCALE GENOMIC DNA]</scope>
    <source>
        <strain evidence="12 13">3608</strain>
    </source>
</reference>
<keyword evidence="8" id="KW-0472">Membrane</keyword>
<dbReference type="Pfam" id="PF07732">
    <property type="entry name" value="Cu-oxidase_3"/>
    <property type="match status" value="1"/>
</dbReference>
<dbReference type="InterPro" id="IPR033138">
    <property type="entry name" value="Cu_oxidase_CS"/>
</dbReference>
<dbReference type="GO" id="GO:0005507">
    <property type="term" value="F:copper ion binding"/>
    <property type="evidence" value="ECO:0007669"/>
    <property type="project" value="InterPro"/>
</dbReference>
<dbReference type="InterPro" id="IPR008972">
    <property type="entry name" value="Cupredoxin"/>
</dbReference>
<dbReference type="Proteomes" id="UP000054481">
    <property type="component" value="Unassembled WGS sequence"/>
</dbReference>
<accession>A0A0F7ZUE2</accession>
<dbReference type="AlphaFoldDB" id="A0A0F7ZUE2"/>
<evidence type="ECO:0000256" key="4">
    <source>
        <dbReference type="ARBA" id="ARBA00023002"/>
    </source>
</evidence>
<dbReference type="PANTHER" id="PTHR11709">
    <property type="entry name" value="MULTI-COPPER OXIDASE"/>
    <property type="match status" value="1"/>
</dbReference>
<evidence type="ECO:0000256" key="5">
    <source>
        <dbReference type="ARBA" id="ARBA00023008"/>
    </source>
</evidence>
<evidence type="ECO:0000256" key="3">
    <source>
        <dbReference type="ARBA" id="ARBA00022729"/>
    </source>
</evidence>
<evidence type="ECO:0000256" key="7">
    <source>
        <dbReference type="SAM" id="MobiDB-lite"/>
    </source>
</evidence>
<dbReference type="SUPFAM" id="SSF49503">
    <property type="entry name" value="Cupredoxins"/>
    <property type="match status" value="3"/>
</dbReference>
<evidence type="ECO:0000259" key="11">
    <source>
        <dbReference type="Pfam" id="PF07732"/>
    </source>
</evidence>
<feature type="domain" description="Plastocyanin-like" evidence="9">
    <location>
        <begin position="269"/>
        <end position="402"/>
    </location>
</feature>
<evidence type="ECO:0000313" key="12">
    <source>
        <dbReference type="EMBL" id="KJZ74708.1"/>
    </source>
</evidence>
<proteinExistence type="inferred from homology"/>
<evidence type="ECO:0000259" key="10">
    <source>
        <dbReference type="Pfam" id="PF07731"/>
    </source>
</evidence>
<sequence>MSTRDLSGALRMEKLRRPPLGHYSSLEQTADDGVDEPVADEFGASGAGKQSGPRRLMLRALFSGLVCIFVAGLYLSYAFTSGAPSTSTAGVSVDAATGGPSSSHADDSFVLHPEDHVYRKAKTIHLKWNVTKAVLAPDGVSKSVYLINGQFPGPLVEARSGDELVVEVHNALDIDGAEGVSVHWHGLLMKGANEMDGVVGLTQCAIRPSQSFTYRFRIDESQHGTYWYHAHAGVQRADGLFGGLVIHKPAKPGGLEPELIRHEYEAEQLLLVGDWYHKPAKDVLEWFVDPNHYAYEPSPDSMLINGHGSFNCSNANKANPVNCTLIERPALKLAASKRLRLRIVNTGITTGVTLSLTNAAFRLIAVDGGYPVSSNTSAASSVGILYPGERMDVVIDRTAPEANAAGVASLPGQSEMQVVLDRENMGLTNFALSRKQAFPLVWQGSKDSAPFISTSLGQGDVSPHVALNEVAGALLDASFSGIQQPAEKAVLYTTMLVRAANHNRPVGTVNHTSWAVGDADGSPLLALSRDHWASAIPQPTKAQSLKVPWFRESGAERWIELVVNNFDEKGHPFHMHGYSFFVVATGRPAVGQGLGYNPLDPGTQAPAVNAANPLRKDTVYVPSTGYVILRFPLDNDGLWLLHCHVLWHQSVGMGIVLQIGDIPARARQAASALCLR</sequence>
<dbReference type="CDD" id="cd13910">
    <property type="entry name" value="CuRO_3_MCO_like_4"/>
    <property type="match status" value="1"/>
</dbReference>
<keyword evidence="13" id="KW-1185">Reference proteome</keyword>
<gene>
    <name evidence="12" type="ORF">HIM_05825</name>
</gene>
<evidence type="ECO:0000259" key="9">
    <source>
        <dbReference type="Pfam" id="PF00394"/>
    </source>
</evidence>
<keyword evidence="2" id="KW-0479">Metal-binding</keyword>
<dbReference type="PROSITE" id="PS00079">
    <property type="entry name" value="MULTICOPPER_OXIDASE1"/>
    <property type="match status" value="1"/>
</dbReference>
<keyword evidence="8" id="KW-0812">Transmembrane</keyword>
<dbReference type="InterPro" id="IPR011706">
    <property type="entry name" value="Cu-oxidase_C"/>
</dbReference>
<dbReference type="PANTHER" id="PTHR11709:SF414">
    <property type="entry name" value="ADR239WP"/>
    <property type="match status" value="1"/>
</dbReference>
<feature type="domain" description="Plastocyanin-like" evidence="11">
    <location>
        <begin position="130"/>
        <end position="250"/>
    </location>
</feature>
<dbReference type="Pfam" id="PF07731">
    <property type="entry name" value="Cu-oxidase_2"/>
    <property type="match status" value="1"/>
</dbReference>
<keyword evidence="4" id="KW-0560">Oxidoreductase</keyword>
<evidence type="ECO:0000256" key="8">
    <source>
        <dbReference type="SAM" id="Phobius"/>
    </source>
</evidence>
<dbReference type="PROSITE" id="PS00080">
    <property type="entry name" value="MULTICOPPER_OXIDASE2"/>
    <property type="match status" value="1"/>
</dbReference>
<keyword evidence="6" id="KW-0325">Glycoprotein</keyword>
<feature type="transmembrane region" description="Helical" evidence="8">
    <location>
        <begin position="56"/>
        <end position="77"/>
    </location>
</feature>
<evidence type="ECO:0000313" key="13">
    <source>
        <dbReference type="Proteomes" id="UP000054481"/>
    </source>
</evidence>
<evidence type="ECO:0000256" key="2">
    <source>
        <dbReference type="ARBA" id="ARBA00022723"/>
    </source>
</evidence>
<feature type="region of interest" description="Disordered" evidence="7">
    <location>
        <begin position="20"/>
        <end position="51"/>
    </location>
</feature>
<dbReference type="InterPro" id="IPR001117">
    <property type="entry name" value="Cu-oxidase_2nd"/>
</dbReference>
<dbReference type="InterPro" id="IPR011707">
    <property type="entry name" value="Cu-oxidase-like_N"/>
</dbReference>
<keyword evidence="3" id="KW-0732">Signal</keyword>
<organism evidence="12 13">
    <name type="scientific">Hirsutella minnesotensis 3608</name>
    <dbReference type="NCBI Taxonomy" id="1043627"/>
    <lineage>
        <taxon>Eukaryota</taxon>
        <taxon>Fungi</taxon>
        <taxon>Dikarya</taxon>
        <taxon>Ascomycota</taxon>
        <taxon>Pezizomycotina</taxon>
        <taxon>Sordariomycetes</taxon>
        <taxon>Hypocreomycetidae</taxon>
        <taxon>Hypocreales</taxon>
        <taxon>Ophiocordycipitaceae</taxon>
        <taxon>Hirsutella</taxon>
    </lineage>
</organism>
<dbReference type="CDD" id="cd04205">
    <property type="entry name" value="CuRO_2_LCC_like"/>
    <property type="match status" value="1"/>
</dbReference>
<keyword evidence="5" id="KW-0186">Copper</keyword>
<feature type="compositionally biased region" description="Acidic residues" evidence="7">
    <location>
        <begin position="29"/>
        <end position="39"/>
    </location>
</feature>
<dbReference type="EMBL" id="KQ030523">
    <property type="protein sequence ID" value="KJZ74708.1"/>
    <property type="molecule type" value="Genomic_DNA"/>
</dbReference>
<feature type="domain" description="Plastocyanin-like" evidence="10">
    <location>
        <begin position="556"/>
        <end position="659"/>
    </location>
</feature>
<keyword evidence="8" id="KW-1133">Transmembrane helix</keyword>